<feature type="domain" description="Activator of Hsp90 ATPase homologue 1/2-like C-terminal" evidence="2">
    <location>
        <begin position="21"/>
        <end position="131"/>
    </location>
</feature>
<dbReference type="EMBL" id="QREH01000001">
    <property type="protein sequence ID" value="REE04625.1"/>
    <property type="molecule type" value="Genomic_DNA"/>
</dbReference>
<accession>A0A3D9LEG7</accession>
<sequence>MTMNETAHGEKKQTVTRTIEAPAKDIFQILTLPARHQEFDGSDMVRADEKSQRIQEVGDTFVMNMHAESQGGDYQRENHVVAYDENKLVGWKPGTVGGEPGGWQWVYQLDPVDQDTTEVSLTYDWSQVTDPELLAKNIFPAISPDQMDQSLARLQSLV</sequence>
<evidence type="ECO:0000313" key="4">
    <source>
        <dbReference type="Proteomes" id="UP000256727"/>
    </source>
</evidence>
<gene>
    <name evidence="3" type="ORF">C8E99_2465</name>
</gene>
<organism evidence="3 4">
    <name type="scientific">Citricoccus muralis</name>
    <dbReference type="NCBI Taxonomy" id="169134"/>
    <lineage>
        <taxon>Bacteria</taxon>
        <taxon>Bacillati</taxon>
        <taxon>Actinomycetota</taxon>
        <taxon>Actinomycetes</taxon>
        <taxon>Micrococcales</taxon>
        <taxon>Micrococcaceae</taxon>
        <taxon>Citricoccus</taxon>
    </lineage>
</organism>
<proteinExistence type="inferred from homology"/>
<dbReference type="InterPro" id="IPR013538">
    <property type="entry name" value="ASHA1/2-like_C"/>
</dbReference>
<reference evidence="3 4" key="1">
    <citation type="submission" date="2018-07" db="EMBL/GenBank/DDBJ databases">
        <title>Sequencing the genomes of 1000 actinobacteria strains.</title>
        <authorList>
            <person name="Klenk H.-P."/>
        </authorList>
    </citation>
    <scope>NUCLEOTIDE SEQUENCE [LARGE SCALE GENOMIC DNA]</scope>
    <source>
        <strain evidence="3 4">DSM 14442</strain>
    </source>
</reference>
<dbReference type="SUPFAM" id="SSF55961">
    <property type="entry name" value="Bet v1-like"/>
    <property type="match status" value="1"/>
</dbReference>
<dbReference type="CDD" id="cd07825">
    <property type="entry name" value="SRPBCC_7"/>
    <property type="match status" value="1"/>
</dbReference>
<dbReference type="Pfam" id="PF08327">
    <property type="entry name" value="AHSA1"/>
    <property type="match status" value="1"/>
</dbReference>
<dbReference type="AlphaFoldDB" id="A0A3D9LEG7"/>
<name>A0A3D9LEG7_9MICC</name>
<dbReference type="Proteomes" id="UP000256727">
    <property type="component" value="Unassembled WGS sequence"/>
</dbReference>
<dbReference type="Gene3D" id="3.30.530.20">
    <property type="match status" value="1"/>
</dbReference>
<comment type="caution">
    <text evidence="3">The sequence shown here is derived from an EMBL/GenBank/DDBJ whole genome shotgun (WGS) entry which is preliminary data.</text>
</comment>
<protein>
    <submittedName>
        <fullName evidence="3">Activator of Hsp90 ATPase-like protein</fullName>
    </submittedName>
</protein>
<comment type="similarity">
    <text evidence="1">Belongs to the AHA1 family.</text>
</comment>
<dbReference type="OrthoDB" id="6624781at2"/>
<dbReference type="InterPro" id="IPR023393">
    <property type="entry name" value="START-like_dom_sf"/>
</dbReference>
<keyword evidence="4" id="KW-1185">Reference proteome</keyword>
<evidence type="ECO:0000313" key="3">
    <source>
        <dbReference type="EMBL" id="REE04625.1"/>
    </source>
</evidence>
<evidence type="ECO:0000256" key="1">
    <source>
        <dbReference type="ARBA" id="ARBA00006817"/>
    </source>
</evidence>
<evidence type="ECO:0000259" key="2">
    <source>
        <dbReference type="Pfam" id="PF08327"/>
    </source>
</evidence>